<name>A0A914PBG9_9BILA</name>
<evidence type="ECO:0000259" key="5">
    <source>
        <dbReference type="Pfam" id="PF16870"/>
    </source>
</evidence>
<keyword evidence="6" id="KW-1185">Reference proteome</keyword>
<evidence type="ECO:0000313" key="7">
    <source>
        <dbReference type="WBParaSite" id="PDA_v2.g15493.t1"/>
    </source>
</evidence>
<comment type="cofactor">
    <cofactor evidence="1">
        <name>thiamine diphosphate</name>
        <dbReference type="ChEBI" id="CHEBI:58937"/>
    </cofactor>
</comment>
<dbReference type="InterPro" id="IPR042179">
    <property type="entry name" value="KGD_C_sf"/>
</dbReference>
<sequence length="210" mass="23716">MERFLQLTDSREDQNPPDGDHINIHIANPTTSAQYFHLLRRQIVTPWRKPLVIVSPKILIRHSKAASKIHEFAPGTTFMPVLDDPATSTDPSKIKKLILTSGKHAYALMKERDEKKLNDTAIIRVEGLAPFPLDDLRKVLQRYSGAQKYIWSQEEPRNAGAYTFMSRRIENSLGISVAVAARPELAHTATAIGEIHEKEHNQVIADTFAF</sequence>
<dbReference type="InterPro" id="IPR011603">
    <property type="entry name" value="2oxoglutarate_DH_E1"/>
</dbReference>
<dbReference type="AlphaFoldDB" id="A0A914PBG9"/>
<dbReference type="Pfam" id="PF16870">
    <property type="entry name" value="OxoGdeHyase_C"/>
    <property type="match status" value="1"/>
</dbReference>
<dbReference type="GO" id="GO:0030976">
    <property type="term" value="F:thiamine pyrophosphate binding"/>
    <property type="evidence" value="ECO:0007669"/>
    <property type="project" value="InterPro"/>
</dbReference>
<keyword evidence="4" id="KW-0786">Thiamine pyrophosphate</keyword>
<dbReference type="PANTHER" id="PTHR23152">
    <property type="entry name" value="2-OXOGLUTARATE DEHYDROGENASE"/>
    <property type="match status" value="1"/>
</dbReference>
<evidence type="ECO:0000256" key="3">
    <source>
        <dbReference type="ARBA" id="ARBA00023002"/>
    </source>
</evidence>
<reference evidence="7" key="1">
    <citation type="submission" date="2022-11" db="UniProtKB">
        <authorList>
            <consortium name="WormBaseParasite"/>
        </authorList>
    </citation>
    <scope>IDENTIFICATION</scope>
</reference>
<proteinExistence type="inferred from homology"/>
<accession>A0A914PBG9</accession>
<dbReference type="PANTHER" id="PTHR23152:SF4">
    <property type="entry name" value="2-OXOADIPATE DEHYDROGENASE COMPLEX COMPONENT E1"/>
    <property type="match status" value="1"/>
</dbReference>
<dbReference type="GO" id="GO:0016624">
    <property type="term" value="F:oxidoreductase activity, acting on the aldehyde or oxo group of donors, disulfide as acceptor"/>
    <property type="evidence" value="ECO:0007669"/>
    <property type="project" value="InterPro"/>
</dbReference>
<comment type="similarity">
    <text evidence="2">Belongs to the alpha-ketoglutarate dehydrogenase family.</text>
</comment>
<evidence type="ECO:0000313" key="6">
    <source>
        <dbReference type="Proteomes" id="UP000887578"/>
    </source>
</evidence>
<dbReference type="Gene3D" id="3.40.50.12470">
    <property type="match status" value="1"/>
</dbReference>
<dbReference type="InterPro" id="IPR031717">
    <property type="entry name" value="ODO-1/KGD_C"/>
</dbReference>
<evidence type="ECO:0000256" key="2">
    <source>
        <dbReference type="ARBA" id="ARBA00006936"/>
    </source>
</evidence>
<protein>
    <recommendedName>
        <fullName evidence="5">2-oxoglutarate dehydrogenase E1 component/KDG C-terminal domain-containing protein</fullName>
    </recommendedName>
</protein>
<dbReference type="Proteomes" id="UP000887578">
    <property type="component" value="Unplaced"/>
</dbReference>
<evidence type="ECO:0000256" key="4">
    <source>
        <dbReference type="ARBA" id="ARBA00023052"/>
    </source>
</evidence>
<keyword evidence="3" id="KW-0560">Oxidoreductase</keyword>
<dbReference type="WBParaSite" id="PDA_v2.g15493.t1">
    <property type="protein sequence ID" value="PDA_v2.g15493.t1"/>
    <property type="gene ID" value="PDA_v2.g15493"/>
</dbReference>
<dbReference type="Gene3D" id="3.40.50.11610">
    <property type="entry name" value="Multifunctional 2-oxoglutarate metabolism enzyme, C-terminal domain"/>
    <property type="match status" value="1"/>
</dbReference>
<evidence type="ECO:0000256" key="1">
    <source>
        <dbReference type="ARBA" id="ARBA00001964"/>
    </source>
</evidence>
<dbReference type="SUPFAM" id="SSF52518">
    <property type="entry name" value="Thiamin diphosphate-binding fold (THDP-binding)"/>
    <property type="match status" value="1"/>
</dbReference>
<feature type="domain" description="2-oxoglutarate dehydrogenase E1 component/KDG C-terminal" evidence="5">
    <location>
        <begin position="67"/>
        <end position="208"/>
    </location>
</feature>
<organism evidence="6 7">
    <name type="scientific">Panagrolaimus davidi</name>
    <dbReference type="NCBI Taxonomy" id="227884"/>
    <lineage>
        <taxon>Eukaryota</taxon>
        <taxon>Metazoa</taxon>
        <taxon>Ecdysozoa</taxon>
        <taxon>Nematoda</taxon>
        <taxon>Chromadorea</taxon>
        <taxon>Rhabditida</taxon>
        <taxon>Tylenchina</taxon>
        <taxon>Panagrolaimomorpha</taxon>
        <taxon>Panagrolaimoidea</taxon>
        <taxon>Panagrolaimidae</taxon>
        <taxon>Panagrolaimus</taxon>
    </lineage>
</organism>
<dbReference type="InterPro" id="IPR029061">
    <property type="entry name" value="THDP-binding"/>
</dbReference>